<keyword evidence="11" id="KW-1185">Reference proteome</keyword>
<accession>A0ABC8RSG5</accession>
<dbReference type="InterPro" id="IPR004367">
    <property type="entry name" value="Cyclin_C-dom"/>
</dbReference>
<dbReference type="InterPro" id="IPR013763">
    <property type="entry name" value="Cyclin-like_dom"/>
</dbReference>
<evidence type="ECO:0000256" key="3">
    <source>
        <dbReference type="ARBA" id="ARBA00023127"/>
    </source>
</evidence>
<feature type="region of interest" description="Disordered" evidence="6">
    <location>
        <begin position="322"/>
        <end position="344"/>
    </location>
</feature>
<evidence type="ECO:0000256" key="4">
    <source>
        <dbReference type="ARBA" id="ARBA00023306"/>
    </source>
</evidence>
<dbReference type="EMBL" id="CAUOFW020001447">
    <property type="protein sequence ID" value="CAK9144972.1"/>
    <property type="molecule type" value="Genomic_DNA"/>
</dbReference>
<evidence type="ECO:0000256" key="6">
    <source>
        <dbReference type="SAM" id="MobiDB-lite"/>
    </source>
</evidence>
<reference evidence="9 11" key="1">
    <citation type="submission" date="2024-02" db="EMBL/GenBank/DDBJ databases">
        <authorList>
            <person name="Vignale AGUSTIN F."/>
            <person name="Sosa J E."/>
            <person name="Modenutti C."/>
        </authorList>
    </citation>
    <scope>NUCLEOTIDE SEQUENCE [LARGE SCALE GENOMIC DNA]</scope>
</reference>
<evidence type="ECO:0000313" key="11">
    <source>
        <dbReference type="Proteomes" id="UP001642360"/>
    </source>
</evidence>
<dbReference type="AlphaFoldDB" id="A0ABC8RSG5"/>
<dbReference type="InterPro" id="IPR039361">
    <property type="entry name" value="Cyclin"/>
</dbReference>
<evidence type="ECO:0000313" key="9">
    <source>
        <dbReference type="EMBL" id="CAK9144972.1"/>
    </source>
</evidence>
<evidence type="ECO:0008006" key="12">
    <source>
        <dbReference type="Google" id="ProtNLM"/>
    </source>
</evidence>
<evidence type="ECO:0000256" key="5">
    <source>
        <dbReference type="RuleBase" id="RU000383"/>
    </source>
</evidence>
<feature type="domain" description="Cyclin-like" evidence="7">
    <location>
        <begin position="79"/>
        <end position="167"/>
    </location>
</feature>
<dbReference type="GO" id="GO:0051301">
    <property type="term" value="P:cell division"/>
    <property type="evidence" value="ECO:0007669"/>
    <property type="project" value="UniProtKB-KW"/>
</dbReference>
<evidence type="ECO:0000313" key="10">
    <source>
        <dbReference type="EMBL" id="CAK9186650.1"/>
    </source>
</evidence>
<comment type="similarity">
    <text evidence="1">Belongs to the cyclin family. Cyclin D subfamily.</text>
</comment>
<dbReference type="Pfam" id="PF00134">
    <property type="entry name" value="Cyclin_N"/>
    <property type="match status" value="1"/>
</dbReference>
<sequence>MSQSVEQSDGRLYCAENASEVVQFDADNLISDFTSPSQPEDSVINQLIDSEPHHMPHPDYLRLCQDHSVDLTARQDSINWILKVHAHYHFRPVTAFLSVNYFDRFLSVHSLSRGNGWPFQLLSVACLSLAAKMEELYVPPLIDLQVLEPKFIFEPKTVQRMELWVMANLHWRLRSVTPFDYLDYFIFNLTFSGSKTNHFAHILSSSSDLTLNTTRVIDFLGFPPSVVAAAAVLSAAGETAGLPDTCYERVNKEMVRSCRQLIEQYLVDTCPSNTPKDLRTVPAAPPSPVGVLDAAAACCSCDTRSDNPVLGSESCSVLASVFNESDPPNKRLRSSADDVQQQEP</sequence>
<keyword evidence="3 5" id="KW-0195">Cyclin</keyword>
<name>A0ABC8RSG5_9AQUA</name>
<dbReference type="EMBL" id="CAUOFW020009625">
    <property type="protein sequence ID" value="CAK9186650.1"/>
    <property type="molecule type" value="Genomic_DNA"/>
</dbReference>
<organism evidence="9 11">
    <name type="scientific">Ilex paraguariensis</name>
    <name type="common">yerba mate</name>
    <dbReference type="NCBI Taxonomy" id="185542"/>
    <lineage>
        <taxon>Eukaryota</taxon>
        <taxon>Viridiplantae</taxon>
        <taxon>Streptophyta</taxon>
        <taxon>Embryophyta</taxon>
        <taxon>Tracheophyta</taxon>
        <taxon>Spermatophyta</taxon>
        <taxon>Magnoliopsida</taxon>
        <taxon>eudicotyledons</taxon>
        <taxon>Gunneridae</taxon>
        <taxon>Pentapetalae</taxon>
        <taxon>asterids</taxon>
        <taxon>campanulids</taxon>
        <taxon>Aquifoliales</taxon>
        <taxon>Aquifoliaceae</taxon>
        <taxon>Ilex</taxon>
    </lineage>
</organism>
<comment type="caution">
    <text evidence="9">The sequence shown here is derived from an EMBL/GenBank/DDBJ whole genome shotgun (WGS) entry which is preliminary data.</text>
</comment>
<evidence type="ECO:0000259" key="8">
    <source>
        <dbReference type="SMART" id="SM01332"/>
    </source>
</evidence>
<dbReference type="InterPro" id="IPR006671">
    <property type="entry name" value="Cyclin_N"/>
</dbReference>
<dbReference type="SUPFAM" id="SSF47954">
    <property type="entry name" value="Cyclin-like"/>
    <property type="match status" value="1"/>
</dbReference>
<gene>
    <name evidence="9" type="ORF">ILEXP_LOCUS12758</name>
    <name evidence="10" type="ORF">ILEXP_LOCUS57144</name>
</gene>
<keyword evidence="4" id="KW-0131">Cell cycle</keyword>
<dbReference type="InterPro" id="IPR036915">
    <property type="entry name" value="Cyclin-like_sf"/>
</dbReference>
<evidence type="ECO:0000256" key="1">
    <source>
        <dbReference type="ARBA" id="ARBA00009065"/>
    </source>
</evidence>
<keyword evidence="2" id="KW-0132">Cell division</keyword>
<dbReference type="PANTHER" id="PTHR10177">
    <property type="entry name" value="CYCLINS"/>
    <property type="match status" value="1"/>
</dbReference>
<dbReference type="FunFam" id="1.10.472.10:FF:000034">
    <property type="entry name" value="D2/4-type cyclin"/>
    <property type="match status" value="1"/>
</dbReference>
<feature type="domain" description="Cyclin C-terminal" evidence="8">
    <location>
        <begin position="176"/>
        <end position="302"/>
    </location>
</feature>
<dbReference type="Gene3D" id="1.10.472.10">
    <property type="entry name" value="Cyclin-like"/>
    <property type="match status" value="2"/>
</dbReference>
<evidence type="ECO:0000259" key="7">
    <source>
        <dbReference type="SMART" id="SM00385"/>
    </source>
</evidence>
<dbReference type="CDD" id="cd20543">
    <property type="entry name" value="CYCLIN_AtCycD-like_rpt1"/>
    <property type="match status" value="1"/>
</dbReference>
<dbReference type="Pfam" id="PF02984">
    <property type="entry name" value="Cyclin_C"/>
    <property type="match status" value="1"/>
</dbReference>
<dbReference type="Proteomes" id="UP001642360">
    <property type="component" value="Unassembled WGS sequence"/>
</dbReference>
<dbReference type="FunFam" id="1.10.472.10:FF:000040">
    <property type="entry name" value="D6-type cyclin"/>
    <property type="match status" value="1"/>
</dbReference>
<dbReference type="SMART" id="SM01332">
    <property type="entry name" value="Cyclin_C"/>
    <property type="match status" value="1"/>
</dbReference>
<evidence type="ECO:0000256" key="2">
    <source>
        <dbReference type="ARBA" id="ARBA00022618"/>
    </source>
</evidence>
<protein>
    <recommendedName>
        <fullName evidence="12">B-like cyclin</fullName>
    </recommendedName>
</protein>
<proteinExistence type="inferred from homology"/>
<dbReference type="InterPro" id="IPR048258">
    <property type="entry name" value="Cyclins_cyclin-box"/>
</dbReference>
<dbReference type="PROSITE" id="PS00292">
    <property type="entry name" value="CYCLINS"/>
    <property type="match status" value="1"/>
</dbReference>
<dbReference type="SMART" id="SM00385">
    <property type="entry name" value="CYCLIN"/>
    <property type="match status" value="1"/>
</dbReference>